<feature type="compositionally biased region" description="Basic and acidic residues" evidence="1">
    <location>
        <begin position="43"/>
        <end position="62"/>
    </location>
</feature>
<gene>
    <name evidence="2" type="ORF">JWJ88_03890</name>
</gene>
<dbReference type="InterPro" id="IPR025227">
    <property type="entry name" value="DUF4169"/>
</dbReference>
<feature type="compositionally biased region" description="Basic and acidic residues" evidence="1">
    <location>
        <begin position="20"/>
        <end position="32"/>
    </location>
</feature>
<evidence type="ECO:0000313" key="2">
    <source>
        <dbReference type="EMBL" id="QRZ13812.1"/>
    </source>
</evidence>
<proteinExistence type="predicted"/>
<dbReference type="RefSeq" id="WP_205294795.1">
    <property type="nucleotide sequence ID" value="NZ_CP070368.1"/>
</dbReference>
<name>A0ABX7JMC3_9RHOB</name>
<evidence type="ECO:0000313" key="3">
    <source>
        <dbReference type="Proteomes" id="UP000663629"/>
    </source>
</evidence>
<evidence type="ECO:0000256" key="1">
    <source>
        <dbReference type="SAM" id="MobiDB-lite"/>
    </source>
</evidence>
<organism evidence="2 3">
    <name type="scientific">Paracoccus methylovorus</name>
    <dbReference type="NCBI Taxonomy" id="2812658"/>
    <lineage>
        <taxon>Bacteria</taxon>
        <taxon>Pseudomonadati</taxon>
        <taxon>Pseudomonadota</taxon>
        <taxon>Alphaproteobacteria</taxon>
        <taxon>Rhodobacterales</taxon>
        <taxon>Paracoccaceae</taxon>
        <taxon>Paracoccus</taxon>
    </lineage>
</organism>
<sequence length="69" mass="7524">MTGTGSEKVINLRAARKAAARDAARRQGDENAAKFGRSKARKRADDDAAVRAARHLDQHLRQPSEPGDE</sequence>
<dbReference type="Proteomes" id="UP000663629">
    <property type="component" value="Chromosome 1"/>
</dbReference>
<keyword evidence="3" id="KW-1185">Reference proteome</keyword>
<feature type="region of interest" description="Disordered" evidence="1">
    <location>
        <begin position="20"/>
        <end position="69"/>
    </location>
</feature>
<reference evidence="2 3" key="1">
    <citation type="submission" date="2021-02" db="EMBL/GenBank/DDBJ databases">
        <title>Paracoccus methylovroum sp.nov., a new methanol and methylamine utilizing methylotrophic denitrifer.</title>
        <authorList>
            <person name="Timsy T."/>
            <person name="Behrendt U."/>
            <person name="Ulrich A."/>
            <person name="Spanner T."/>
            <person name="Foesel B.U."/>
            <person name="Horn M.A."/>
            <person name="Kolb S."/>
        </authorList>
    </citation>
    <scope>NUCLEOTIDE SEQUENCE [LARGE SCALE GENOMIC DNA]</scope>
    <source>
        <strain evidence="2 3">H4-D09</strain>
    </source>
</reference>
<dbReference type="EMBL" id="CP070368">
    <property type="protein sequence ID" value="QRZ13812.1"/>
    <property type="molecule type" value="Genomic_DNA"/>
</dbReference>
<dbReference type="Pfam" id="PF13770">
    <property type="entry name" value="DUF4169"/>
    <property type="match status" value="1"/>
</dbReference>
<protein>
    <submittedName>
        <fullName evidence="2">DUF4169 family protein</fullName>
    </submittedName>
</protein>
<accession>A0ABX7JMC3</accession>